<dbReference type="EMBL" id="JABANO010031786">
    <property type="protein sequence ID" value="KAF4709697.1"/>
    <property type="molecule type" value="Genomic_DNA"/>
</dbReference>
<dbReference type="AlphaFoldDB" id="A0A7J6QN41"/>
<feature type="non-terminal residue" evidence="2">
    <location>
        <position position="130"/>
    </location>
</feature>
<evidence type="ECO:0000256" key="1">
    <source>
        <dbReference type="SAM" id="Phobius"/>
    </source>
</evidence>
<name>A0A7J6QN41_PEROL</name>
<evidence type="ECO:0000313" key="3">
    <source>
        <dbReference type="Proteomes" id="UP000553632"/>
    </source>
</evidence>
<protein>
    <submittedName>
        <fullName evidence="2">Uncharacterized protein</fullName>
    </submittedName>
</protein>
<feature type="transmembrane region" description="Helical" evidence="1">
    <location>
        <begin position="49"/>
        <end position="73"/>
    </location>
</feature>
<dbReference type="Proteomes" id="UP000553632">
    <property type="component" value="Unassembled WGS sequence"/>
</dbReference>
<sequence length="130" mass="14404">MVGAYLAPLGYLFQDLVMTPLLLWAISMARPARTLAAVAPEGSLLGPAMITASTLTVIILTLVLLTAIGILYLHDGESWFARFDDEGSDIHEWQKRSDNFEAALTWVWMSWATIDTAVCYSYGHVNRRAV</sequence>
<accession>A0A7J6QN41</accession>
<keyword evidence="1" id="KW-1133">Transmembrane helix</keyword>
<gene>
    <name evidence="2" type="ORF">FOZ63_018639</name>
</gene>
<feature type="transmembrane region" description="Helical" evidence="1">
    <location>
        <begin position="12"/>
        <end position="29"/>
    </location>
</feature>
<organism evidence="2 3">
    <name type="scientific">Perkinsus olseni</name>
    <name type="common">Perkinsus atlanticus</name>
    <dbReference type="NCBI Taxonomy" id="32597"/>
    <lineage>
        <taxon>Eukaryota</taxon>
        <taxon>Sar</taxon>
        <taxon>Alveolata</taxon>
        <taxon>Perkinsozoa</taxon>
        <taxon>Perkinsea</taxon>
        <taxon>Perkinsida</taxon>
        <taxon>Perkinsidae</taxon>
        <taxon>Perkinsus</taxon>
    </lineage>
</organism>
<dbReference type="InterPro" id="IPR023298">
    <property type="entry name" value="ATPase_P-typ_TM_dom_sf"/>
</dbReference>
<keyword evidence="3" id="KW-1185">Reference proteome</keyword>
<comment type="caution">
    <text evidence="2">The sequence shown here is derived from an EMBL/GenBank/DDBJ whole genome shotgun (WGS) entry which is preliminary data.</text>
</comment>
<dbReference type="SUPFAM" id="SSF81665">
    <property type="entry name" value="Calcium ATPase, transmembrane domain M"/>
    <property type="match status" value="1"/>
</dbReference>
<proteinExistence type="predicted"/>
<keyword evidence="1" id="KW-0812">Transmembrane</keyword>
<evidence type="ECO:0000313" key="2">
    <source>
        <dbReference type="EMBL" id="KAF4709697.1"/>
    </source>
</evidence>
<reference evidence="2 3" key="1">
    <citation type="submission" date="2020-04" db="EMBL/GenBank/DDBJ databases">
        <title>Perkinsus olseni comparative genomics.</title>
        <authorList>
            <person name="Bogema D.R."/>
        </authorList>
    </citation>
    <scope>NUCLEOTIDE SEQUENCE [LARGE SCALE GENOMIC DNA]</scope>
    <source>
        <strain evidence="2 3">ATCC PRA-207</strain>
    </source>
</reference>
<keyword evidence="1" id="KW-0472">Membrane</keyword>